<dbReference type="EMBL" id="JANPWB010000011">
    <property type="protein sequence ID" value="KAJ1124126.1"/>
    <property type="molecule type" value="Genomic_DNA"/>
</dbReference>
<evidence type="ECO:0000313" key="3">
    <source>
        <dbReference type="Proteomes" id="UP001066276"/>
    </source>
</evidence>
<gene>
    <name evidence="2" type="ORF">NDU88_002588</name>
</gene>
<feature type="region of interest" description="Disordered" evidence="1">
    <location>
        <begin position="52"/>
        <end position="71"/>
    </location>
</feature>
<protein>
    <submittedName>
        <fullName evidence="2">Uncharacterized protein</fullName>
    </submittedName>
</protein>
<reference evidence="2" key="1">
    <citation type="journal article" date="2022" name="bioRxiv">
        <title>Sequencing and chromosome-scale assembly of the giantPleurodeles waltlgenome.</title>
        <authorList>
            <person name="Brown T."/>
            <person name="Elewa A."/>
            <person name="Iarovenko S."/>
            <person name="Subramanian E."/>
            <person name="Araus A.J."/>
            <person name="Petzold A."/>
            <person name="Susuki M."/>
            <person name="Suzuki K.-i.T."/>
            <person name="Hayashi T."/>
            <person name="Toyoda A."/>
            <person name="Oliveira C."/>
            <person name="Osipova E."/>
            <person name="Leigh N.D."/>
            <person name="Simon A."/>
            <person name="Yun M.H."/>
        </authorList>
    </citation>
    <scope>NUCLEOTIDE SEQUENCE</scope>
    <source>
        <strain evidence="2">20211129_DDA</strain>
        <tissue evidence="2">Liver</tissue>
    </source>
</reference>
<dbReference type="Proteomes" id="UP001066276">
    <property type="component" value="Chromosome 7"/>
</dbReference>
<feature type="compositionally biased region" description="Basic and acidic residues" evidence="1">
    <location>
        <begin position="21"/>
        <end position="38"/>
    </location>
</feature>
<organism evidence="2 3">
    <name type="scientific">Pleurodeles waltl</name>
    <name type="common">Iberian ribbed newt</name>
    <dbReference type="NCBI Taxonomy" id="8319"/>
    <lineage>
        <taxon>Eukaryota</taxon>
        <taxon>Metazoa</taxon>
        <taxon>Chordata</taxon>
        <taxon>Craniata</taxon>
        <taxon>Vertebrata</taxon>
        <taxon>Euteleostomi</taxon>
        <taxon>Amphibia</taxon>
        <taxon>Batrachia</taxon>
        <taxon>Caudata</taxon>
        <taxon>Salamandroidea</taxon>
        <taxon>Salamandridae</taxon>
        <taxon>Pleurodelinae</taxon>
        <taxon>Pleurodeles</taxon>
    </lineage>
</organism>
<proteinExistence type="predicted"/>
<evidence type="ECO:0000256" key="1">
    <source>
        <dbReference type="SAM" id="MobiDB-lite"/>
    </source>
</evidence>
<name>A0AAV7P7D6_PLEWA</name>
<comment type="caution">
    <text evidence="2">The sequence shown here is derived from an EMBL/GenBank/DDBJ whole genome shotgun (WGS) entry which is preliminary data.</text>
</comment>
<evidence type="ECO:0000313" key="2">
    <source>
        <dbReference type="EMBL" id="KAJ1124126.1"/>
    </source>
</evidence>
<keyword evidence="3" id="KW-1185">Reference proteome</keyword>
<accession>A0AAV7P7D6</accession>
<feature type="region of interest" description="Disordered" evidence="1">
    <location>
        <begin position="1"/>
        <end position="42"/>
    </location>
</feature>
<feature type="compositionally biased region" description="Low complexity" evidence="1">
    <location>
        <begin position="1"/>
        <end position="12"/>
    </location>
</feature>
<dbReference type="AlphaFoldDB" id="A0AAV7P7D6"/>
<sequence length="111" mass="11449">MQRVGQPLLAGPPAGGPGDLPRPKGENRQRSPHSERALSSRSACYVRGRWASPPPLAERGQPSHVPACSIPGGRAVSAPHAQSGLTPPVLLDTPAAGGRHLLCSVEAPDCL</sequence>